<accession>A0AAV7UZT1</accession>
<feature type="compositionally biased region" description="Polar residues" evidence="1">
    <location>
        <begin position="214"/>
        <end position="224"/>
    </location>
</feature>
<comment type="caution">
    <text evidence="2">The sequence shown here is derived from an EMBL/GenBank/DDBJ whole genome shotgun (WGS) entry which is preliminary data.</text>
</comment>
<evidence type="ECO:0000313" key="3">
    <source>
        <dbReference type="Proteomes" id="UP001066276"/>
    </source>
</evidence>
<feature type="compositionally biased region" description="Basic residues" evidence="1">
    <location>
        <begin position="204"/>
        <end position="213"/>
    </location>
</feature>
<reference evidence="2" key="1">
    <citation type="journal article" date="2022" name="bioRxiv">
        <title>Sequencing and chromosome-scale assembly of the giantPleurodeles waltlgenome.</title>
        <authorList>
            <person name="Brown T."/>
            <person name="Elewa A."/>
            <person name="Iarovenko S."/>
            <person name="Subramanian E."/>
            <person name="Araus A.J."/>
            <person name="Petzold A."/>
            <person name="Susuki M."/>
            <person name="Suzuki K.-i.T."/>
            <person name="Hayashi T."/>
            <person name="Toyoda A."/>
            <person name="Oliveira C."/>
            <person name="Osipova E."/>
            <person name="Leigh N.D."/>
            <person name="Simon A."/>
            <person name="Yun M.H."/>
        </authorList>
    </citation>
    <scope>NUCLEOTIDE SEQUENCE</scope>
    <source>
        <strain evidence="2">20211129_DDA</strain>
        <tissue evidence="2">Liver</tissue>
    </source>
</reference>
<sequence>MACSNNWPNSFLNDTVPLCSSAGVAETAQGMATEERPQAFSIRAQQLAPGIQSSRVQAKGLRLVSSGYALPHFELHEACSHGHARAPYLPPPRRPLSQVCTLQPRHFLLNARVKPYVSAALEKQAEKNHCHSLRGRTRWPAVLEISAAVIRRSTFGFELAGKRKDQASQTVLFIDEDGQAGVAEERDGTLDPATQKFEQAYASRSRKKRHLRQHNSQSTKGTCE</sequence>
<organism evidence="2 3">
    <name type="scientific">Pleurodeles waltl</name>
    <name type="common">Iberian ribbed newt</name>
    <dbReference type="NCBI Taxonomy" id="8319"/>
    <lineage>
        <taxon>Eukaryota</taxon>
        <taxon>Metazoa</taxon>
        <taxon>Chordata</taxon>
        <taxon>Craniata</taxon>
        <taxon>Vertebrata</taxon>
        <taxon>Euteleostomi</taxon>
        <taxon>Amphibia</taxon>
        <taxon>Batrachia</taxon>
        <taxon>Caudata</taxon>
        <taxon>Salamandroidea</taxon>
        <taxon>Salamandridae</taxon>
        <taxon>Pleurodelinae</taxon>
        <taxon>Pleurodeles</taxon>
    </lineage>
</organism>
<feature type="region of interest" description="Disordered" evidence="1">
    <location>
        <begin position="201"/>
        <end position="224"/>
    </location>
</feature>
<dbReference type="EMBL" id="JANPWB010000004">
    <property type="protein sequence ID" value="KAJ1193859.1"/>
    <property type="molecule type" value="Genomic_DNA"/>
</dbReference>
<keyword evidence="3" id="KW-1185">Reference proteome</keyword>
<evidence type="ECO:0000313" key="2">
    <source>
        <dbReference type="EMBL" id="KAJ1193859.1"/>
    </source>
</evidence>
<name>A0AAV7UZT1_PLEWA</name>
<dbReference type="Proteomes" id="UP001066276">
    <property type="component" value="Chromosome 2_2"/>
</dbReference>
<gene>
    <name evidence="2" type="ORF">NDU88_003155</name>
</gene>
<protein>
    <submittedName>
        <fullName evidence="2">Uncharacterized protein</fullName>
    </submittedName>
</protein>
<proteinExistence type="predicted"/>
<evidence type="ECO:0000256" key="1">
    <source>
        <dbReference type="SAM" id="MobiDB-lite"/>
    </source>
</evidence>
<dbReference type="AlphaFoldDB" id="A0AAV7UZT1"/>